<dbReference type="InterPro" id="IPR001647">
    <property type="entry name" value="HTH_TetR"/>
</dbReference>
<keyword evidence="5" id="KW-1185">Reference proteome</keyword>
<evidence type="ECO:0000259" key="3">
    <source>
        <dbReference type="PROSITE" id="PS50977"/>
    </source>
</evidence>
<dbReference type="RefSeq" id="WP_092354044.1">
    <property type="nucleotide sequence ID" value="NZ_FOIN01000016.1"/>
</dbReference>
<dbReference type="Gene3D" id="1.10.357.10">
    <property type="entry name" value="Tetracycline Repressor, domain 2"/>
    <property type="match status" value="1"/>
</dbReference>
<dbReference type="GO" id="GO:0003677">
    <property type="term" value="F:DNA binding"/>
    <property type="evidence" value="ECO:0007669"/>
    <property type="project" value="UniProtKB-UniRule"/>
</dbReference>
<evidence type="ECO:0000256" key="2">
    <source>
        <dbReference type="PROSITE-ProRule" id="PRU00335"/>
    </source>
</evidence>
<dbReference type="InterPro" id="IPR039532">
    <property type="entry name" value="TetR_C_Firmicutes"/>
</dbReference>
<dbReference type="PANTHER" id="PTHR43479:SF7">
    <property type="entry name" value="TETR-FAMILY TRANSCRIPTIONAL REGULATOR"/>
    <property type="match status" value="1"/>
</dbReference>
<name>A0A1I0F3N8_9FIRM</name>
<dbReference type="Pfam" id="PF14278">
    <property type="entry name" value="TetR_C_8"/>
    <property type="match status" value="1"/>
</dbReference>
<dbReference type="Proteomes" id="UP000198558">
    <property type="component" value="Unassembled WGS sequence"/>
</dbReference>
<feature type="DNA-binding region" description="H-T-H motif" evidence="2">
    <location>
        <begin position="24"/>
        <end position="43"/>
    </location>
</feature>
<sequence length="183" mass="21882">MENKDVILENTKELVCNNGFDKVTVKMICEKTNISRKTFYSFYQDKYDILEHILIKDIINELNDLIDKFGKMELNRPIILEQMYQNIYANKKFYSKIINTKGENSLESYLLYYFIKCYYKILADVKVDNVVEMDYLTYFYSSSSVMLIKKWILDGYVLTPKQIAEYYQNWAVSALANNYFYCK</sequence>
<accession>A0A1I0F3N8</accession>
<keyword evidence="1 2" id="KW-0238">DNA-binding</keyword>
<evidence type="ECO:0000313" key="5">
    <source>
        <dbReference type="Proteomes" id="UP000198558"/>
    </source>
</evidence>
<dbReference type="PANTHER" id="PTHR43479">
    <property type="entry name" value="ACREF/ENVCD OPERON REPRESSOR-RELATED"/>
    <property type="match status" value="1"/>
</dbReference>
<dbReference type="PROSITE" id="PS50977">
    <property type="entry name" value="HTH_TETR_2"/>
    <property type="match status" value="1"/>
</dbReference>
<protein>
    <submittedName>
        <fullName evidence="4">Regulatory protein, tetR family</fullName>
    </submittedName>
</protein>
<proteinExistence type="predicted"/>
<evidence type="ECO:0000256" key="1">
    <source>
        <dbReference type="ARBA" id="ARBA00023125"/>
    </source>
</evidence>
<dbReference type="InterPro" id="IPR050624">
    <property type="entry name" value="HTH-type_Tx_Regulator"/>
</dbReference>
<reference evidence="5" key="1">
    <citation type="submission" date="2016-10" db="EMBL/GenBank/DDBJ databases">
        <authorList>
            <person name="Varghese N."/>
            <person name="Submissions S."/>
        </authorList>
    </citation>
    <scope>NUCLEOTIDE SEQUENCE [LARGE SCALE GENOMIC DNA]</scope>
    <source>
        <strain evidence="5">DSM 1551</strain>
    </source>
</reference>
<gene>
    <name evidence="4" type="ORF">SAMN04489758_11638</name>
</gene>
<dbReference type="OrthoDB" id="9810250at2"/>
<dbReference type="GeneID" id="78288491"/>
<dbReference type="EMBL" id="FOIN01000016">
    <property type="protein sequence ID" value="SET52637.1"/>
    <property type="molecule type" value="Genomic_DNA"/>
</dbReference>
<dbReference type="SUPFAM" id="SSF46689">
    <property type="entry name" value="Homeodomain-like"/>
    <property type="match status" value="1"/>
</dbReference>
<evidence type="ECO:0000313" key="4">
    <source>
        <dbReference type="EMBL" id="SET52637.1"/>
    </source>
</evidence>
<dbReference type="InterPro" id="IPR009057">
    <property type="entry name" value="Homeodomain-like_sf"/>
</dbReference>
<dbReference type="AlphaFoldDB" id="A0A1I0F3N8"/>
<feature type="domain" description="HTH tetR-type" evidence="3">
    <location>
        <begin position="1"/>
        <end position="61"/>
    </location>
</feature>
<dbReference type="Pfam" id="PF00440">
    <property type="entry name" value="TetR_N"/>
    <property type="match status" value="1"/>
</dbReference>
<organism evidence="4 5">
    <name type="scientific">Thomasclavelia cocleata</name>
    <dbReference type="NCBI Taxonomy" id="69824"/>
    <lineage>
        <taxon>Bacteria</taxon>
        <taxon>Bacillati</taxon>
        <taxon>Bacillota</taxon>
        <taxon>Erysipelotrichia</taxon>
        <taxon>Erysipelotrichales</taxon>
        <taxon>Coprobacillaceae</taxon>
        <taxon>Thomasclavelia</taxon>
    </lineage>
</organism>